<dbReference type="Gene3D" id="3.30.10.10">
    <property type="entry name" value="Trypsin Inhibitor V, subunit A"/>
    <property type="match status" value="1"/>
</dbReference>
<evidence type="ECO:0000256" key="1">
    <source>
        <dbReference type="SAM" id="MobiDB-lite"/>
    </source>
</evidence>
<dbReference type="PANTHER" id="PTHR39600">
    <property type="entry name" value="PEPTIDASE INHIBITOR I78 FAMILY PROTEIN"/>
    <property type="match status" value="1"/>
</dbReference>
<dbReference type="PANTHER" id="PTHR39600:SF1">
    <property type="entry name" value="PEPTIDASE INHIBITOR I78 FAMILY PROTEIN"/>
    <property type="match status" value="1"/>
</dbReference>
<feature type="region of interest" description="Disordered" evidence="1">
    <location>
        <begin position="27"/>
        <end position="54"/>
    </location>
</feature>
<evidence type="ECO:0000313" key="3">
    <source>
        <dbReference type="EMBL" id="SFC75637.1"/>
    </source>
</evidence>
<reference evidence="4" key="1">
    <citation type="submission" date="2016-10" db="EMBL/GenBank/DDBJ databases">
        <authorList>
            <person name="Varghese N."/>
            <person name="Submissions S."/>
        </authorList>
    </citation>
    <scope>NUCLEOTIDE SEQUENCE [LARGE SCALE GENOMIC DNA]</scope>
    <source>
        <strain evidence="4">DSM 23439</strain>
    </source>
</reference>
<dbReference type="Pfam" id="PF11720">
    <property type="entry name" value="Inhibitor_I78"/>
    <property type="match status" value="1"/>
</dbReference>
<evidence type="ECO:0000313" key="4">
    <source>
        <dbReference type="Proteomes" id="UP000199046"/>
    </source>
</evidence>
<protein>
    <submittedName>
        <fullName evidence="3">Peptidase inhibitor I78 family protein</fullName>
    </submittedName>
</protein>
<feature type="chain" id="PRO_5011686885" evidence="2">
    <location>
        <begin position="23"/>
        <end position="120"/>
    </location>
</feature>
<gene>
    <name evidence="3" type="ORF">SAMN05421848_2656</name>
</gene>
<dbReference type="STRING" id="402385.SAMN05421848_2656"/>
<keyword evidence="2" id="KW-0732">Signal</keyword>
<organism evidence="3 4">
    <name type="scientific">Kushneria avicenniae</name>
    <dbReference type="NCBI Taxonomy" id="402385"/>
    <lineage>
        <taxon>Bacteria</taxon>
        <taxon>Pseudomonadati</taxon>
        <taxon>Pseudomonadota</taxon>
        <taxon>Gammaproteobacteria</taxon>
        <taxon>Oceanospirillales</taxon>
        <taxon>Halomonadaceae</taxon>
        <taxon>Kushneria</taxon>
    </lineage>
</organism>
<feature type="signal peptide" evidence="2">
    <location>
        <begin position="1"/>
        <end position="22"/>
    </location>
</feature>
<keyword evidence="4" id="KW-1185">Reference proteome</keyword>
<dbReference type="Proteomes" id="UP000199046">
    <property type="component" value="Unassembled WGS sequence"/>
</dbReference>
<dbReference type="PROSITE" id="PS51257">
    <property type="entry name" value="PROKAR_LIPOPROTEIN"/>
    <property type="match status" value="1"/>
</dbReference>
<name>A0A1I1LQX4_9GAMM</name>
<dbReference type="InterPro" id="IPR021719">
    <property type="entry name" value="Prot_inh_I78"/>
</dbReference>
<dbReference type="EMBL" id="FOLY01000005">
    <property type="protein sequence ID" value="SFC75637.1"/>
    <property type="molecule type" value="Genomic_DNA"/>
</dbReference>
<evidence type="ECO:0000256" key="2">
    <source>
        <dbReference type="SAM" id="SignalP"/>
    </source>
</evidence>
<dbReference type="RefSeq" id="WP_175489697.1">
    <property type="nucleotide sequence ID" value="NZ_FOLY01000005.1"/>
</dbReference>
<sequence>MKHVLLAALATVTLGLSGCAWWGGGSDETASAPADTHANQEDAGDSAGSDEAKKACGADRLDALTGGLLDQDMRQQIVDQSQAQQFRVLAPDTIRTMDYHADRLNIHINEQGVVQSFECG</sequence>
<accession>A0A1I1LQX4</accession>
<dbReference type="AlphaFoldDB" id="A0A1I1LQX4"/>
<proteinExistence type="predicted"/>